<protein>
    <submittedName>
        <fullName evidence="1">Uncharacterized protein</fullName>
    </submittedName>
</protein>
<dbReference type="AlphaFoldDB" id="A0A9W7A0Q0"/>
<sequence length="245" mass="27704">MDTQANNTRWWSTLDEDDPITLEPLSSLPHPPFLLHTSHFDPLSLSSYVISRNKFQNPLTRTNMNVEDCKRLDESLKGLKGEGYERSRVSVLEAFKLFSRIKVDAPDAGTDRLDAMRSVAGIALQNIFSYNIWRGGAEQEVEGLRIIDDDEVIGEASDHFFRGNNVMGLGDEGVEEVFPELSEEATLKGEEYEAGIEGVKGVVERAAEEKEREVRMFNVLLTFRRFRASFTNVPVASLPLYSRRT</sequence>
<reference evidence="2" key="1">
    <citation type="journal article" date="2023" name="Commun. Biol.">
        <title>Genome analysis of Parmales, the sister group of diatoms, reveals the evolutionary specialization of diatoms from phago-mixotrophs to photoautotrophs.</title>
        <authorList>
            <person name="Ban H."/>
            <person name="Sato S."/>
            <person name="Yoshikawa S."/>
            <person name="Yamada K."/>
            <person name="Nakamura Y."/>
            <person name="Ichinomiya M."/>
            <person name="Sato N."/>
            <person name="Blanc-Mathieu R."/>
            <person name="Endo H."/>
            <person name="Kuwata A."/>
            <person name="Ogata H."/>
        </authorList>
    </citation>
    <scope>NUCLEOTIDE SEQUENCE [LARGE SCALE GENOMIC DNA]</scope>
</reference>
<name>A0A9W7A0Q0_9STRA</name>
<comment type="caution">
    <text evidence="1">The sequence shown here is derived from an EMBL/GenBank/DDBJ whole genome shotgun (WGS) entry which is preliminary data.</text>
</comment>
<evidence type="ECO:0000313" key="2">
    <source>
        <dbReference type="Proteomes" id="UP001162640"/>
    </source>
</evidence>
<accession>A0A9W7A0Q0</accession>
<proteinExistence type="predicted"/>
<evidence type="ECO:0000313" key="1">
    <source>
        <dbReference type="EMBL" id="GMH60802.1"/>
    </source>
</evidence>
<dbReference type="EMBL" id="BLQM01000081">
    <property type="protein sequence ID" value="GMH60802.1"/>
    <property type="molecule type" value="Genomic_DNA"/>
</dbReference>
<gene>
    <name evidence="1" type="ORF">TL16_g03128</name>
</gene>
<organism evidence="1 2">
    <name type="scientific">Triparma laevis f. inornata</name>
    <dbReference type="NCBI Taxonomy" id="1714386"/>
    <lineage>
        <taxon>Eukaryota</taxon>
        <taxon>Sar</taxon>
        <taxon>Stramenopiles</taxon>
        <taxon>Ochrophyta</taxon>
        <taxon>Bolidophyceae</taxon>
        <taxon>Parmales</taxon>
        <taxon>Triparmaceae</taxon>
        <taxon>Triparma</taxon>
    </lineage>
</organism>
<dbReference type="Proteomes" id="UP001162640">
    <property type="component" value="Unassembled WGS sequence"/>
</dbReference>